<dbReference type="InterPro" id="IPR029061">
    <property type="entry name" value="THDP-binding"/>
</dbReference>
<dbReference type="SUPFAM" id="SSF52518">
    <property type="entry name" value="Thiamin diphosphate-binding fold (THDP-binding)"/>
    <property type="match status" value="1"/>
</dbReference>
<name>A0ABZ0RZG9_9BACI</name>
<dbReference type="RefSeq" id="WP_319837143.1">
    <property type="nucleotide sequence ID" value="NZ_CP137624.1"/>
</dbReference>
<dbReference type="PANTHER" id="PTHR43825">
    <property type="entry name" value="PYRUVATE DEHYDROGENASE E1 COMPONENT"/>
    <property type="match status" value="1"/>
</dbReference>
<evidence type="ECO:0000313" key="3">
    <source>
        <dbReference type="Proteomes" id="UP001322664"/>
    </source>
</evidence>
<dbReference type="InterPro" id="IPR009014">
    <property type="entry name" value="Transketo_C/PFOR_II"/>
</dbReference>
<proteinExistence type="predicted"/>
<evidence type="ECO:0000313" key="2">
    <source>
        <dbReference type="EMBL" id="WPK12394.1"/>
    </source>
</evidence>
<organism evidence="2 3">
    <name type="scientific">Lysinibacillus louembei</name>
    <dbReference type="NCBI Taxonomy" id="1470088"/>
    <lineage>
        <taxon>Bacteria</taxon>
        <taxon>Bacillati</taxon>
        <taxon>Bacillota</taxon>
        <taxon>Bacilli</taxon>
        <taxon>Bacillales</taxon>
        <taxon>Bacillaceae</taxon>
        <taxon>Lysinibacillus</taxon>
    </lineage>
</organism>
<evidence type="ECO:0000259" key="1">
    <source>
        <dbReference type="SMART" id="SM00861"/>
    </source>
</evidence>
<dbReference type="Pfam" id="PF02780">
    <property type="entry name" value="Transketolase_C"/>
    <property type="match status" value="1"/>
</dbReference>
<accession>A0ABZ0RZG9</accession>
<dbReference type="SUPFAM" id="SSF52922">
    <property type="entry name" value="TK C-terminal domain-like"/>
    <property type="match status" value="1"/>
</dbReference>
<dbReference type="CDD" id="cd07033">
    <property type="entry name" value="TPP_PYR_DXS_TK_like"/>
    <property type="match status" value="1"/>
</dbReference>
<dbReference type="Pfam" id="PF02779">
    <property type="entry name" value="Transket_pyr"/>
    <property type="match status" value="1"/>
</dbReference>
<dbReference type="Gene3D" id="3.40.50.920">
    <property type="match status" value="1"/>
</dbReference>
<dbReference type="Proteomes" id="UP001322664">
    <property type="component" value="Chromosome"/>
</dbReference>
<keyword evidence="3" id="KW-1185">Reference proteome</keyword>
<feature type="domain" description="Transketolase-like pyrimidine-binding" evidence="1">
    <location>
        <begin position="1"/>
        <end position="163"/>
    </location>
</feature>
<dbReference type="EMBL" id="CP137624">
    <property type="protein sequence ID" value="WPK12394.1"/>
    <property type="molecule type" value="Genomic_DNA"/>
</dbReference>
<dbReference type="InterPro" id="IPR005475">
    <property type="entry name" value="Transketolase-like_Pyr-bd"/>
</dbReference>
<sequence>MRNTFINVLIEEAKKDDRICLITPDMGYSVVENFQTLFPDRFFNVGIAEQNAVGVAAGLALSGKIVYVYSIVPFVTMRCFEQIRVDVAYMNTNVRLIGIGAGLSYGPAGATHHSIEDIAIMRALPNMTVCCPGDPVEVKEIIKQSVLYNGPMYIRLGKNGEPNIHPENQKIEIGKGIKMTEGDDLMLITTSNMLEQGQLLVKELLNEGKRATLISMPTIKPFDSEIVIESLKNHTVIYTLEEHSKIGGLGSAVAEVIAENGLGIKLKRIGINDEFTHKIGSQNYLRKKLIFDNVEIR</sequence>
<dbReference type="InterPro" id="IPR051157">
    <property type="entry name" value="PDH/Transketolase"/>
</dbReference>
<gene>
    <name evidence="2" type="ORF">R6U77_01510</name>
</gene>
<protein>
    <submittedName>
        <fullName evidence="2">Transketolase C-terminal domain-containing protein</fullName>
    </submittedName>
</protein>
<dbReference type="Gene3D" id="3.40.50.970">
    <property type="match status" value="1"/>
</dbReference>
<dbReference type="InterPro" id="IPR033248">
    <property type="entry name" value="Transketolase_C"/>
</dbReference>
<dbReference type="PANTHER" id="PTHR43825:SF5">
    <property type="entry name" value="HYPOTHETICAL TRANSKETOLASE FAMILY PROTEIN"/>
    <property type="match status" value="1"/>
</dbReference>
<dbReference type="SMART" id="SM00861">
    <property type="entry name" value="Transket_pyr"/>
    <property type="match status" value="1"/>
</dbReference>
<reference evidence="2 3" key="1">
    <citation type="submission" date="2023-09" db="EMBL/GenBank/DDBJ databases">
        <authorList>
            <person name="Page C.A."/>
            <person name="Perez-Diaz I.M."/>
        </authorList>
    </citation>
    <scope>NUCLEOTIDE SEQUENCE [LARGE SCALE GENOMIC DNA]</scope>
    <source>
        <strain evidence="2 3">Ll15</strain>
    </source>
</reference>